<dbReference type="EMBL" id="OX336137">
    <property type="protein sequence ID" value="CAI2717676.1"/>
    <property type="molecule type" value="Genomic_DNA"/>
</dbReference>
<evidence type="ECO:0000256" key="7">
    <source>
        <dbReference type="RuleBase" id="RU003879"/>
    </source>
</evidence>
<evidence type="ECO:0000256" key="5">
    <source>
        <dbReference type="ARBA" id="ARBA00022989"/>
    </source>
</evidence>
<organism evidence="8 9">
    <name type="scientific">Nitrospina watsonii</name>
    <dbReference type="NCBI Taxonomy" id="1323948"/>
    <lineage>
        <taxon>Bacteria</taxon>
        <taxon>Pseudomonadati</taxon>
        <taxon>Nitrospinota/Tectimicrobiota group</taxon>
        <taxon>Nitrospinota</taxon>
        <taxon>Nitrospinia</taxon>
        <taxon>Nitrospinales</taxon>
        <taxon>Nitrospinaceae</taxon>
        <taxon>Nitrospina</taxon>
    </lineage>
</organism>
<reference evidence="8 9" key="1">
    <citation type="submission" date="2022-09" db="EMBL/GenBank/DDBJ databases">
        <authorList>
            <person name="Kop L."/>
        </authorList>
    </citation>
    <scope>NUCLEOTIDE SEQUENCE [LARGE SCALE GENOMIC DNA]</scope>
    <source>
        <strain evidence="8 9">347</strain>
    </source>
</reference>
<keyword evidence="7" id="KW-0813">Transport</keyword>
<keyword evidence="5" id="KW-1133">Transmembrane helix</keyword>
<dbReference type="Pfam" id="PF02472">
    <property type="entry name" value="ExbD"/>
    <property type="match status" value="1"/>
</dbReference>
<sequence length="134" mass="14747">MISIRKPKDKSFGLDMAPMINVVFLLLIFFMLTSSAMQAGNEVELPESQSARKIEKDTLPLKVYPDGALTFNGRNMEMGELAAELAKVIGNKEDTVLEIQADKQVPFKICGEVIRLANGVGIREFVFATDLPGN</sequence>
<accession>A0ABM9HC63</accession>
<keyword evidence="3" id="KW-1003">Cell membrane</keyword>
<keyword evidence="7" id="KW-0653">Protein transport</keyword>
<comment type="similarity">
    <text evidence="2 7">Belongs to the ExbD/TolR family.</text>
</comment>
<evidence type="ECO:0000256" key="2">
    <source>
        <dbReference type="ARBA" id="ARBA00005811"/>
    </source>
</evidence>
<evidence type="ECO:0000256" key="6">
    <source>
        <dbReference type="ARBA" id="ARBA00023136"/>
    </source>
</evidence>
<keyword evidence="4 7" id="KW-0812">Transmembrane</keyword>
<dbReference type="RefSeq" id="WP_282010599.1">
    <property type="nucleotide sequence ID" value="NZ_OX336137.1"/>
</dbReference>
<dbReference type="PANTHER" id="PTHR30558">
    <property type="entry name" value="EXBD MEMBRANE COMPONENT OF PMF-DRIVEN MACROMOLECULE IMPORT SYSTEM"/>
    <property type="match status" value="1"/>
</dbReference>
<comment type="subcellular location">
    <subcellularLocation>
        <location evidence="1">Cell membrane</location>
        <topology evidence="1">Single-pass membrane protein</topology>
    </subcellularLocation>
    <subcellularLocation>
        <location evidence="7">Cell membrane</location>
        <topology evidence="7">Single-pass type II membrane protein</topology>
    </subcellularLocation>
</comment>
<evidence type="ECO:0000313" key="9">
    <source>
        <dbReference type="Proteomes" id="UP001157733"/>
    </source>
</evidence>
<keyword evidence="6" id="KW-0472">Membrane</keyword>
<evidence type="ECO:0000313" key="8">
    <source>
        <dbReference type="EMBL" id="CAI2717676.1"/>
    </source>
</evidence>
<protein>
    <submittedName>
        <fullName evidence="8">Biopolymer transport protein ExbD/TolR</fullName>
    </submittedName>
</protein>
<gene>
    <name evidence="8" type="ORF">NSPWAT_0817</name>
</gene>
<evidence type="ECO:0000256" key="3">
    <source>
        <dbReference type="ARBA" id="ARBA00022475"/>
    </source>
</evidence>
<evidence type="ECO:0000256" key="4">
    <source>
        <dbReference type="ARBA" id="ARBA00022692"/>
    </source>
</evidence>
<dbReference type="InterPro" id="IPR003400">
    <property type="entry name" value="ExbD"/>
</dbReference>
<keyword evidence="9" id="KW-1185">Reference proteome</keyword>
<proteinExistence type="inferred from homology"/>
<evidence type="ECO:0000256" key="1">
    <source>
        <dbReference type="ARBA" id="ARBA00004162"/>
    </source>
</evidence>
<name>A0ABM9HC63_9BACT</name>
<dbReference type="Gene3D" id="3.30.420.270">
    <property type="match status" value="1"/>
</dbReference>
<dbReference type="Proteomes" id="UP001157733">
    <property type="component" value="Chromosome"/>
</dbReference>